<dbReference type="EMBL" id="NHYE01000485">
    <property type="protein sequence ID" value="PPR05424.1"/>
    <property type="molecule type" value="Genomic_DNA"/>
</dbReference>
<gene>
    <name evidence="1" type="ORF">CVT26_011604</name>
</gene>
<name>A0A409YQY6_9AGAR</name>
<dbReference type="AlphaFoldDB" id="A0A409YQY6"/>
<comment type="caution">
    <text evidence="1">The sequence shown here is derived from an EMBL/GenBank/DDBJ whole genome shotgun (WGS) entry which is preliminary data.</text>
</comment>
<keyword evidence="2" id="KW-1185">Reference proteome</keyword>
<reference evidence="1 2" key="1">
    <citation type="journal article" date="2018" name="Evol. Lett.">
        <title>Horizontal gene cluster transfer increased hallucinogenic mushroom diversity.</title>
        <authorList>
            <person name="Reynolds H.T."/>
            <person name="Vijayakumar V."/>
            <person name="Gluck-Thaler E."/>
            <person name="Korotkin H.B."/>
            <person name="Matheny P.B."/>
            <person name="Slot J.C."/>
        </authorList>
    </citation>
    <scope>NUCLEOTIDE SEQUENCE [LARGE SCALE GENOMIC DNA]</scope>
    <source>
        <strain evidence="1 2">SRW20</strain>
    </source>
</reference>
<proteinExistence type="predicted"/>
<protein>
    <submittedName>
        <fullName evidence="1">Uncharacterized protein</fullName>
    </submittedName>
</protein>
<dbReference type="InParanoid" id="A0A409YQY6"/>
<evidence type="ECO:0000313" key="1">
    <source>
        <dbReference type="EMBL" id="PPR05424.1"/>
    </source>
</evidence>
<accession>A0A409YQY6</accession>
<sequence>MFNPDDVVKGLNSRKKVVIVSPKVLYNDLRSLTWWWWLSTGIRGFEKDCHQGTFASLKNIAGVIVDEVHWAMGSLDFERPTLFPPHAAFFATSGSPEPR</sequence>
<evidence type="ECO:0000313" key="2">
    <source>
        <dbReference type="Proteomes" id="UP000284706"/>
    </source>
</evidence>
<dbReference type="Proteomes" id="UP000284706">
    <property type="component" value="Unassembled WGS sequence"/>
</dbReference>
<organism evidence="1 2">
    <name type="scientific">Gymnopilus dilepis</name>
    <dbReference type="NCBI Taxonomy" id="231916"/>
    <lineage>
        <taxon>Eukaryota</taxon>
        <taxon>Fungi</taxon>
        <taxon>Dikarya</taxon>
        <taxon>Basidiomycota</taxon>
        <taxon>Agaricomycotina</taxon>
        <taxon>Agaricomycetes</taxon>
        <taxon>Agaricomycetidae</taxon>
        <taxon>Agaricales</taxon>
        <taxon>Agaricineae</taxon>
        <taxon>Hymenogastraceae</taxon>
        <taxon>Gymnopilus</taxon>
    </lineage>
</organism>